<dbReference type="PANTHER" id="PTHR31973">
    <property type="entry name" value="POLYPROTEIN, PUTATIVE-RELATED"/>
    <property type="match status" value="1"/>
</dbReference>
<feature type="signal peptide" evidence="1">
    <location>
        <begin position="1"/>
        <end position="23"/>
    </location>
</feature>
<proteinExistence type="predicted"/>
<dbReference type="Pfam" id="PF03108">
    <property type="entry name" value="DBD_Tnp_Mut"/>
    <property type="match status" value="1"/>
</dbReference>
<evidence type="ECO:0000259" key="2">
    <source>
        <dbReference type="Pfam" id="PF03108"/>
    </source>
</evidence>
<keyword evidence="1" id="KW-0732">Signal</keyword>
<organism evidence="3 4">
    <name type="scientific">Brassica napus</name>
    <name type="common">Rape</name>
    <dbReference type="NCBI Taxonomy" id="3708"/>
    <lineage>
        <taxon>Eukaryota</taxon>
        <taxon>Viridiplantae</taxon>
        <taxon>Streptophyta</taxon>
        <taxon>Embryophyta</taxon>
        <taxon>Tracheophyta</taxon>
        <taxon>Spermatophyta</taxon>
        <taxon>Magnoliopsida</taxon>
        <taxon>eudicotyledons</taxon>
        <taxon>Gunneridae</taxon>
        <taxon>Pentapetalae</taxon>
        <taxon>rosids</taxon>
        <taxon>malvids</taxon>
        <taxon>Brassicales</taxon>
        <taxon>Brassicaceae</taxon>
        <taxon>Brassiceae</taxon>
        <taxon>Brassica</taxon>
    </lineage>
</organism>
<feature type="domain" description="Transposase MuDR plant" evidence="2">
    <location>
        <begin position="345"/>
        <end position="409"/>
    </location>
</feature>
<protein>
    <recommendedName>
        <fullName evidence="2">Transposase MuDR plant domain-containing protein</fullName>
    </recommendedName>
</protein>
<dbReference type="Proteomes" id="UP000824890">
    <property type="component" value="Unassembled WGS sequence"/>
</dbReference>
<accession>A0ABQ7XP60</accession>
<evidence type="ECO:0000313" key="4">
    <source>
        <dbReference type="Proteomes" id="UP000824890"/>
    </source>
</evidence>
<feature type="chain" id="PRO_5045829035" description="Transposase MuDR plant domain-containing protein" evidence="1">
    <location>
        <begin position="24"/>
        <end position="692"/>
    </location>
</feature>
<evidence type="ECO:0000256" key="1">
    <source>
        <dbReference type="SAM" id="SignalP"/>
    </source>
</evidence>
<reference evidence="3 4" key="1">
    <citation type="submission" date="2021-05" db="EMBL/GenBank/DDBJ databases">
        <title>Genome Assembly of Synthetic Allotetraploid Brassica napus Reveals Homoeologous Exchanges between Subgenomes.</title>
        <authorList>
            <person name="Davis J.T."/>
        </authorList>
    </citation>
    <scope>NUCLEOTIDE SEQUENCE [LARGE SCALE GENOMIC DNA]</scope>
    <source>
        <strain evidence="4">cv. Da-Ae</strain>
        <tissue evidence="3">Seedling</tissue>
    </source>
</reference>
<keyword evidence="4" id="KW-1185">Reference proteome</keyword>
<dbReference type="PANTHER" id="PTHR31973:SF187">
    <property type="entry name" value="MUTATOR TRANSPOSASE MUDRA PROTEIN"/>
    <property type="match status" value="1"/>
</dbReference>
<comment type="caution">
    <text evidence="3">The sequence shown here is derived from an EMBL/GenBank/DDBJ whole genome shotgun (WGS) entry which is preliminary data.</text>
</comment>
<sequence>MKLTLALAELAAFLNVMCYVASSASWYHPRNNLLVQVQAMGRLVRVVVGEWQRLAHGTWRFDMDHTQVKYDINETYGDLVAMVRGKYRVLPSEPVALTYDFPEWMKVPGDYTTPPVDILEDKDVELFMAVRMDYVNLTLCLAFGNVEVGRYHTMRREEFGVTEDGTDVVPPKPIPWRGFRSGGYLQVSEEKMMTICSSEQMVEIRRNAVRVTRDEIFQPLMVIDENSSQTDSSDEMETFRPNAEGMIRLEEIPTEPPGGANLTLTIATTDDVNGGRVGSYGKGKGVMMGPDITGVQLFGLQMGSGSGYANTEEANVAIEEDVGYAGEQKVSFPRNGEEEMESNNQLYVGKVFVDRDAFKVHMSLHALAKRYRYFVRKSEPGKVVLECSGVNYQWRVYATKIMGCPRFEIKTLDSNHHCTVSERGEFRRHATSSIVGGMMRRKYVGTGSGLRPGALREMMRTDHRVPISYLTAWKSREIAIENGRGNAEAAYSTLPSYLQQLAVYPMAKHCACLLHLQRNVQTIFKKKHLGYLLGRAARAYKVEDFYLHFNELKLLIGMGCFTVWILITQLVLARSSTRWPSLVCMQCLRPYIHGSLVESKVAVYYSNTYWGLAYSGSINPVEEANIDVYKFGVDGEDGHLLPPATRRPPGRPRKARIPSRGEFKMSGSLKRRRTCSRCGGNDHNKVTCKMSI</sequence>
<name>A0ABQ7XP60_BRANA</name>
<evidence type="ECO:0000313" key="3">
    <source>
        <dbReference type="EMBL" id="KAH0857661.1"/>
    </source>
</evidence>
<dbReference type="InterPro" id="IPR004332">
    <property type="entry name" value="Transposase_MuDR"/>
</dbReference>
<gene>
    <name evidence="3" type="ORF">HID58_085922</name>
</gene>
<dbReference type="EMBL" id="JAGKQM010000019">
    <property type="protein sequence ID" value="KAH0857661.1"/>
    <property type="molecule type" value="Genomic_DNA"/>
</dbReference>